<reference evidence="2 3" key="1">
    <citation type="journal article" date="2022" name="G3 (Bethesda)">
        <title>Whole-genome sequence and methylome profiling of the almond [Prunus dulcis (Mill.) D.A. Webb] cultivar 'Nonpareil'.</title>
        <authorList>
            <person name="D'Amico-Willman K.M."/>
            <person name="Ouma W.Z."/>
            <person name="Meulia T."/>
            <person name="Sideli G.M."/>
            <person name="Gradziel T.M."/>
            <person name="Fresnedo-Ramirez J."/>
        </authorList>
    </citation>
    <scope>NUCLEOTIDE SEQUENCE [LARGE SCALE GENOMIC DNA]</scope>
    <source>
        <strain evidence="2">Clone GOH B32 T37-40</strain>
    </source>
</reference>
<feature type="compositionally biased region" description="Basic and acidic residues" evidence="1">
    <location>
        <begin position="101"/>
        <end position="112"/>
    </location>
</feature>
<accession>A0AAD4VM88</accession>
<dbReference type="AlphaFoldDB" id="A0AAD4VM88"/>
<keyword evidence="3" id="KW-1185">Reference proteome</keyword>
<sequence>MPPSFFMVLLRKSTKFSLTGRAGWPKLFDSFCQGNYVWHADVLEVSGRWEGEVGDGPLLPVTYCDENDICKKLDHGLNMVKNAPDSDDLSAELEECSNEPPSKRKADIKSSKNETATSQSRDVSPLRKKQRLPYVVIKSSSTEVSSAEKTQSRNCSFVIYQGQAPRRCGLQED</sequence>
<protein>
    <submittedName>
        <fullName evidence="2">Uncharacterized protein</fullName>
    </submittedName>
</protein>
<name>A0AAD4VM88_PRUDU</name>
<gene>
    <name evidence="2" type="ORF">L3X38_026424</name>
</gene>
<evidence type="ECO:0000313" key="2">
    <source>
        <dbReference type="EMBL" id="KAI5327028.1"/>
    </source>
</evidence>
<evidence type="ECO:0000256" key="1">
    <source>
        <dbReference type="SAM" id="MobiDB-lite"/>
    </source>
</evidence>
<dbReference type="EMBL" id="JAJFAZ020000005">
    <property type="protein sequence ID" value="KAI5327028.1"/>
    <property type="molecule type" value="Genomic_DNA"/>
</dbReference>
<proteinExistence type="predicted"/>
<feature type="compositionally biased region" description="Acidic residues" evidence="1">
    <location>
        <begin position="85"/>
        <end position="97"/>
    </location>
</feature>
<organism evidence="2 3">
    <name type="scientific">Prunus dulcis</name>
    <name type="common">Almond</name>
    <name type="synonym">Amygdalus dulcis</name>
    <dbReference type="NCBI Taxonomy" id="3755"/>
    <lineage>
        <taxon>Eukaryota</taxon>
        <taxon>Viridiplantae</taxon>
        <taxon>Streptophyta</taxon>
        <taxon>Embryophyta</taxon>
        <taxon>Tracheophyta</taxon>
        <taxon>Spermatophyta</taxon>
        <taxon>Magnoliopsida</taxon>
        <taxon>eudicotyledons</taxon>
        <taxon>Gunneridae</taxon>
        <taxon>Pentapetalae</taxon>
        <taxon>rosids</taxon>
        <taxon>fabids</taxon>
        <taxon>Rosales</taxon>
        <taxon>Rosaceae</taxon>
        <taxon>Amygdaloideae</taxon>
        <taxon>Amygdaleae</taxon>
        <taxon>Prunus</taxon>
    </lineage>
</organism>
<feature type="region of interest" description="Disordered" evidence="1">
    <location>
        <begin position="83"/>
        <end position="127"/>
    </location>
</feature>
<evidence type="ECO:0000313" key="3">
    <source>
        <dbReference type="Proteomes" id="UP001054821"/>
    </source>
</evidence>
<feature type="compositionally biased region" description="Polar residues" evidence="1">
    <location>
        <begin position="113"/>
        <end position="122"/>
    </location>
</feature>
<dbReference type="Proteomes" id="UP001054821">
    <property type="component" value="Chromosome 5"/>
</dbReference>
<comment type="caution">
    <text evidence="2">The sequence shown here is derived from an EMBL/GenBank/DDBJ whole genome shotgun (WGS) entry which is preliminary data.</text>
</comment>